<proteinExistence type="predicted"/>
<dbReference type="EMBL" id="JAOPLU010000011">
    <property type="protein sequence ID" value="MDM5133361.1"/>
    <property type="molecule type" value="Genomic_DNA"/>
</dbReference>
<organism evidence="2 3">
    <name type="scientific">Aeromonas piscicola</name>
    <dbReference type="NCBI Taxonomy" id="600645"/>
    <lineage>
        <taxon>Bacteria</taxon>
        <taxon>Pseudomonadati</taxon>
        <taxon>Pseudomonadota</taxon>
        <taxon>Gammaproteobacteria</taxon>
        <taxon>Aeromonadales</taxon>
        <taxon>Aeromonadaceae</taxon>
        <taxon>Aeromonas</taxon>
    </lineage>
</organism>
<evidence type="ECO:0008006" key="4">
    <source>
        <dbReference type="Google" id="ProtNLM"/>
    </source>
</evidence>
<dbReference type="Proteomes" id="UP001168109">
    <property type="component" value="Unassembled WGS sequence"/>
</dbReference>
<accession>A0ABT7QHB6</accession>
<protein>
    <recommendedName>
        <fullName evidence="4">Phage abortive infection protein</fullName>
    </recommendedName>
</protein>
<keyword evidence="1" id="KW-0472">Membrane</keyword>
<evidence type="ECO:0000256" key="1">
    <source>
        <dbReference type="SAM" id="Phobius"/>
    </source>
</evidence>
<evidence type="ECO:0000313" key="2">
    <source>
        <dbReference type="EMBL" id="MDM5133361.1"/>
    </source>
</evidence>
<comment type="caution">
    <text evidence="2">The sequence shown here is derived from an EMBL/GenBank/DDBJ whole genome shotgun (WGS) entry which is preliminary data.</text>
</comment>
<reference evidence="2" key="1">
    <citation type="submission" date="2024-05" db="EMBL/GenBank/DDBJ databases">
        <title>WGS of Aeromonas isolates.</title>
        <authorList>
            <person name="Lee H."/>
        </authorList>
    </citation>
    <scope>NUCLEOTIDE SEQUENCE</scope>
    <source>
        <strain evidence="2">LP308</strain>
    </source>
</reference>
<keyword evidence="1" id="KW-0812">Transmembrane</keyword>
<keyword evidence="1" id="KW-1133">Transmembrane helix</keyword>
<name>A0ABT7QHB6_9GAMM</name>
<dbReference type="RefSeq" id="WP_156140317.1">
    <property type="nucleotide sequence ID" value="NZ_CDBL01000053.1"/>
</dbReference>
<evidence type="ECO:0000313" key="3">
    <source>
        <dbReference type="Proteomes" id="UP001168109"/>
    </source>
</evidence>
<keyword evidence="3" id="KW-1185">Reference proteome</keyword>
<gene>
    <name evidence="2" type="ORF">OB962_20540</name>
</gene>
<sequence length="331" mass="38941">MGFEDIVSVSTVIIGSIGSAGAIIFGLSSWLGKVWANHLMNTEKFKHQQELLVITEEIKNKNIVALEKLKAQIESTSHIEKLDKTHEHEQRKKIKEVISKNKVNIIDAAESLNHRMWNFGDNYSEGWHVKNDRKIDSQYYLYSFAYRLLAFFSWCDKVEKEMIYLDSTIAEEKDLNFVKFLKLFPQLMCDASLFKDLEYDYSHDTDHFYKNNFQSSINQISRKDGVITFEDFKSKIEKNEINVDKVIDFLSGINPNENRLRWFRLESMHFVLLMFINTFGYDFQYTDIEKIRGLLKKHKDNPTFPNLNRMICDFKLQDSSEVKFISSELNS</sequence>
<feature type="transmembrane region" description="Helical" evidence="1">
    <location>
        <begin position="6"/>
        <end position="31"/>
    </location>
</feature>